<proteinExistence type="predicted"/>
<dbReference type="eggNOG" id="COG3378">
    <property type="taxonomic scope" value="Bacteria"/>
</dbReference>
<dbReference type="NCBIfam" id="TIGR01613">
    <property type="entry name" value="primase_Cterm"/>
    <property type="match status" value="1"/>
</dbReference>
<dbReference type="AlphaFoldDB" id="E1JR78"/>
<keyword evidence="7" id="KW-1185">Reference proteome</keyword>
<dbReference type="Proteomes" id="UP000006250">
    <property type="component" value="Unassembled WGS sequence"/>
</dbReference>
<feature type="domain" description="SF3 helicase" evidence="5">
    <location>
        <begin position="251"/>
        <end position="416"/>
    </location>
</feature>
<dbReference type="SMART" id="SM00885">
    <property type="entry name" value="D5_N"/>
    <property type="match status" value="1"/>
</dbReference>
<evidence type="ECO:0000313" key="7">
    <source>
        <dbReference type="Proteomes" id="UP000006250"/>
    </source>
</evidence>
<sequence>MGGDDKSLTDPAAIREQVRAAVSVEASYRPVDPILSEVAPDETEIAPGITVSDVEDAFRWKNVGDAAIAIKLLRGKICYDAVADKPYRFNCTHWLRDKNANWRKALFGVADIYAIRARHYLEQAKTVEEECNAAPKDEQKSLKPLVKKAQKIAEAWIKRVNSCRDTSYVRKIWEAATSGDGSLAISGDEWNQRPTLLPCKNCVVDLEKGKPLDPDPFQYFNKAAIAPFVDLHAEAPFFLDTISKALCRDKQLIDYFDYMVGFAATGLQTKDFFCAYGPKGDNAKSVVFEWLRKVLGDFAGTIKVETILDEKFMRSADGPSPSMLKLRGLRMAVTSEADKKHQFAMAKIKSICSGGDRLEARGINAVDIIEFNPELTLIMHSNHIPKASGNDDAFYKRIKVIPFRAKFIAEKDGPEDPDHHIYHAKSRSRIVDPTLTREMPGIMAYIVRCAVKALKAGDMPPAPPAVLIETDQYRTDQDIVGQFLRECTDPDSNNQEQMKDIYFAFRKWCAEEQMMPPKAIWSQNALGKDLKQRNELERIPSNVTYYKGLRIKPQWRKQEGDINDQEAHDSGSFRPF</sequence>
<dbReference type="STRING" id="596151.DesfrDRAFT_0127"/>
<dbReference type="RefSeq" id="WP_005990114.1">
    <property type="nucleotide sequence ID" value="NZ_AECZ01000001.1"/>
</dbReference>
<keyword evidence="2" id="KW-0378">Hydrolase</keyword>
<evidence type="ECO:0000256" key="1">
    <source>
        <dbReference type="ARBA" id="ARBA00022741"/>
    </source>
</evidence>
<protein>
    <submittedName>
        <fullName evidence="6">Phage/plasmid primase, P4 family</fullName>
    </submittedName>
</protein>
<evidence type="ECO:0000256" key="2">
    <source>
        <dbReference type="ARBA" id="ARBA00022801"/>
    </source>
</evidence>
<accession>E1JR78</accession>
<evidence type="ECO:0000256" key="4">
    <source>
        <dbReference type="SAM" id="MobiDB-lite"/>
    </source>
</evidence>
<evidence type="ECO:0000256" key="3">
    <source>
        <dbReference type="ARBA" id="ARBA00022840"/>
    </source>
</evidence>
<dbReference type="Gene3D" id="3.40.50.300">
    <property type="entry name" value="P-loop containing nucleotide triphosphate hydrolases"/>
    <property type="match status" value="1"/>
</dbReference>
<keyword evidence="1" id="KW-0547">Nucleotide-binding</keyword>
<evidence type="ECO:0000313" key="6">
    <source>
        <dbReference type="EMBL" id="EFL53079.1"/>
    </source>
</evidence>
<dbReference type="InterPro" id="IPR006500">
    <property type="entry name" value="Helicase_put_C_phage/plasmid"/>
</dbReference>
<keyword evidence="3" id="KW-0067">ATP-binding</keyword>
<name>E1JR78_SOLFR</name>
<dbReference type="PANTHER" id="PTHR35372">
    <property type="entry name" value="ATP BINDING PROTEIN-RELATED"/>
    <property type="match status" value="1"/>
</dbReference>
<dbReference type="PANTHER" id="PTHR35372:SF2">
    <property type="entry name" value="SF3 HELICASE DOMAIN-CONTAINING PROTEIN"/>
    <property type="match status" value="1"/>
</dbReference>
<dbReference type="EMBL" id="AECZ01000001">
    <property type="protein sequence ID" value="EFL53079.1"/>
    <property type="molecule type" value="Genomic_DNA"/>
</dbReference>
<evidence type="ECO:0000259" key="5">
    <source>
        <dbReference type="PROSITE" id="PS51206"/>
    </source>
</evidence>
<dbReference type="InterPro" id="IPR027417">
    <property type="entry name" value="P-loop_NTPase"/>
</dbReference>
<dbReference type="InterPro" id="IPR051620">
    <property type="entry name" value="ORF904-like_C"/>
</dbReference>
<dbReference type="GO" id="GO:0016787">
    <property type="term" value="F:hydrolase activity"/>
    <property type="evidence" value="ECO:0007669"/>
    <property type="project" value="UniProtKB-KW"/>
</dbReference>
<gene>
    <name evidence="6" type="ORF">DesfrDRAFT_0127</name>
</gene>
<reference evidence="6 7" key="1">
    <citation type="submission" date="2010-08" db="EMBL/GenBank/DDBJ databases">
        <title>The draft genome of Desulfovibrio fructosovorans JJ.</title>
        <authorList>
            <consortium name="US DOE Joint Genome Institute (JGI-PGF)"/>
            <person name="Lucas S."/>
            <person name="Copeland A."/>
            <person name="Lapidus A."/>
            <person name="Cheng J.-F."/>
            <person name="Bruce D."/>
            <person name="Goodwin L."/>
            <person name="Pitluck S."/>
            <person name="Land M.L."/>
            <person name="Hauser L."/>
            <person name="Chang Y.-J."/>
            <person name="Jeffries C."/>
            <person name="Wall J.D."/>
            <person name="Stahl D.A."/>
            <person name="Arkin A.P."/>
            <person name="Dehal P."/>
            <person name="Stolyar S.M."/>
            <person name="Hazen T.C."/>
            <person name="Woyke T.J."/>
        </authorList>
    </citation>
    <scope>NUCLEOTIDE SEQUENCE [LARGE SCALE GENOMIC DNA]</scope>
    <source>
        <strain evidence="6 7">JJ</strain>
    </source>
</reference>
<comment type="caution">
    <text evidence="6">The sequence shown here is derived from an EMBL/GenBank/DDBJ whole genome shotgun (WGS) entry which is preliminary data.</text>
</comment>
<dbReference type="Pfam" id="PF08706">
    <property type="entry name" value="D5_N"/>
    <property type="match status" value="1"/>
</dbReference>
<organism evidence="6 7">
    <name type="scientific">Solidesulfovibrio fructosivorans JJ]</name>
    <dbReference type="NCBI Taxonomy" id="596151"/>
    <lineage>
        <taxon>Bacteria</taxon>
        <taxon>Pseudomonadati</taxon>
        <taxon>Thermodesulfobacteriota</taxon>
        <taxon>Desulfovibrionia</taxon>
        <taxon>Desulfovibrionales</taxon>
        <taxon>Desulfovibrionaceae</taxon>
        <taxon>Solidesulfovibrio</taxon>
    </lineage>
</organism>
<feature type="region of interest" description="Disordered" evidence="4">
    <location>
        <begin position="556"/>
        <end position="576"/>
    </location>
</feature>
<dbReference type="OrthoDB" id="9763644at2"/>
<dbReference type="PROSITE" id="PS51206">
    <property type="entry name" value="SF3_HELICASE_1"/>
    <property type="match status" value="1"/>
</dbReference>
<dbReference type="InterPro" id="IPR014015">
    <property type="entry name" value="Helicase_SF3_DNA-vir"/>
</dbReference>
<dbReference type="GO" id="GO:0005524">
    <property type="term" value="F:ATP binding"/>
    <property type="evidence" value="ECO:0007669"/>
    <property type="project" value="UniProtKB-KW"/>
</dbReference>
<dbReference type="InterPro" id="IPR014818">
    <property type="entry name" value="Phage/plasmid_primase_P4_C"/>
</dbReference>